<reference evidence="6" key="1">
    <citation type="submission" date="2024-06" db="EMBL/GenBank/DDBJ databases">
        <title>Methylostella associata gen. nov., sp. nov., a novel Ancalomicrobiaceae-affiliated facultatively methylotrophic bacteria that feed on methanotrophs of the genus Methylococcus.</title>
        <authorList>
            <person name="Saltykova V."/>
            <person name="Danilova O.V."/>
            <person name="Oshkin I.Y."/>
            <person name="Belova S.E."/>
            <person name="Pimenov N.V."/>
            <person name="Dedysh S.N."/>
        </authorList>
    </citation>
    <scope>NUCLEOTIDE SEQUENCE</scope>
    <source>
        <strain evidence="6">S20</strain>
    </source>
</reference>
<proteinExistence type="inferred from homology"/>
<dbReference type="SUPFAM" id="SSF53850">
    <property type="entry name" value="Periplasmic binding protein-like II"/>
    <property type="match status" value="1"/>
</dbReference>
<evidence type="ECO:0000259" key="5">
    <source>
        <dbReference type="PROSITE" id="PS50931"/>
    </source>
</evidence>
<dbReference type="GO" id="GO:0003700">
    <property type="term" value="F:DNA-binding transcription factor activity"/>
    <property type="evidence" value="ECO:0007669"/>
    <property type="project" value="InterPro"/>
</dbReference>
<evidence type="ECO:0000256" key="2">
    <source>
        <dbReference type="ARBA" id="ARBA00023015"/>
    </source>
</evidence>
<evidence type="ECO:0000256" key="1">
    <source>
        <dbReference type="ARBA" id="ARBA00009437"/>
    </source>
</evidence>
<dbReference type="InterPro" id="IPR000847">
    <property type="entry name" value="LysR_HTH_N"/>
</dbReference>
<dbReference type="PROSITE" id="PS50931">
    <property type="entry name" value="HTH_LYSR"/>
    <property type="match status" value="1"/>
</dbReference>
<name>A0AAU7XCR5_9HYPH</name>
<dbReference type="KEGG" id="mflg:ABS361_22185"/>
<organism evidence="6">
    <name type="scientific">Methyloraptor flagellatus</name>
    <dbReference type="NCBI Taxonomy" id="3162530"/>
    <lineage>
        <taxon>Bacteria</taxon>
        <taxon>Pseudomonadati</taxon>
        <taxon>Pseudomonadota</taxon>
        <taxon>Alphaproteobacteria</taxon>
        <taxon>Hyphomicrobiales</taxon>
        <taxon>Ancalomicrobiaceae</taxon>
        <taxon>Methyloraptor</taxon>
    </lineage>
</organism>
<keyword evidence="3" id="KW-0238">DNA-binding</keyword>
<evidence type="ECO:0000256" key="4">
    <source>
        <dbReference type="ARBA" id="ARBA00023163"/>
    </source>
</evidence>
<accession>A0AAU7XCR5</accession>
<dbReference type="Gene3D" id="3.40.190.10">
    <property type="entry name" value="Periplasmic binding protein-like II"/>
    <property type="match status" value="2"/>
</dbReference>
<sequence>MLDIRWLEDLVVLAETRNFTKASEIRNVTQSGFSRRIQSLEHWAGTPLIDRRRNPFELTDAGYRVLEAASETLNRLNAARRAIREDLDERNRCIRFAAPHVLSVTFFPRWIPAIQNRLGGTRLAIVSDNLPGCASAFEDGSVDFVVCLVDPSGAIFRTGGRPLPMEGCRYVTIGRERLIPLSAALENGAPLHPLDVGPRRSASYLAYSRECSLGWAVEGLIAARSDLPRLNNLYENSLADGLRTMALSGLGVAWLPLTTTHNDILRSRLVRAGSPDLDIDLEIRIYRPSHKLPSRAENLWTQLDAAAPSLILTPPEFAALAEPAAAAARM</sequence>
<dbReference type="Pfam" id="PF00126">
    <property type="entry name" value="HTH_1"/>
    <property type="match status" value="1"/>
</dbReference>
<evidence type="ECO:0000256" key="3">
    <source>
        <dbReference type="ARBA" id="ARBA00023125"/>
    </source>
</evidence>
<feature type="domain" description="HTH lysR-type" evidence="5">
    <location>
        <begin position="2"/>
        <end position="59"/>
    </location>
</feature>
<dbReference type="InterPro" id="IPR036388">
    <property type="entry name" value="WH-like_DNA-bd_sf"/>
</dbReference>
<dbReference type="PANTHER" id="PTHR30126">
    <property type="entry name" value="HTH-TYPE TRANSCRIPTIONAL REGULATOR"/>
    <property type="match status" value="1"/>
</dbReference>
<dbReference type="AlphaFoldDB" id="A0AAU7XCR5"/>
<dbReference type="InterPro" id="IPR005119">
    <property type="entry name" value="LysR_subst-bd"/>
</dbReference>
<protein>
    <submittedName>
        <fullName evidence="6">LysR substrate-binding domain-containing protein</fullName>
    </submittedName>
</protein>
<dbReference type="SUPFAM" id="SSF46785">
    <property type="entry name" value="Winged helix' DNA-binding domain"/>
    <property type="match status" value="1"/>
</dbReference>
<dbReference type="EMBL" id="CP158568">
    <property type="protein sequence ID" value="XBY44669.1"/>
    <property type="molecule type" value="Genomic_DNA"/>
</dbReference>
<keyword evidence="2" id="KW-0805">Transcription regulation</keyword>
<evidence type="ECO:0000313" key="6">
    <source>
        <dbReference type="EMBL" id="XBY44669.1"/>
    </source>
</evidence>
<dbReference type="Pfam" id="PF03466">
    <property type="entry name" value="LysR_substrate"/>
    <property type="match status" value="1"/>
</dbReference>
<dbReference type="Gene3D" id="1.10.10.10">
    <property type="entry name" value="Winged helix-like DNA-binding domain superfamily/Winged helix DNA-binding domain"/>
    <property type="match status" value="1"/>
</dbReference>
<keyword evidence="4" id="KW-0804">Transcription</keyword>
<dbReference type="GO" id="GO:0000976">
    <property type="term" value="F:transcription cis-regulatory region binding"/>
    <property type="evidence" value="ECO:0007669"/>
    <property type="project" value="TreeGrafter"/>
</dbReference>
<dbReference type="RefSeq" id="WP_407049759.1">
    <property type="nucleotide sequence ID" value="NZ_CP158568.1"/>
</dbReference>
<dbReference type="InterPro" id="IPR036390">
    <property type="entry name" value="WH_DNA-bd_sf"/>
</dbReference>
<comment type="similarity">
    <text evidence="1">Belongs to the LysR transcriptional regulatory family.</text>
</comment>
<dbReference type="PANTHER" id="PTHR30126:SF2">
    <property type="entry name" value="HTH-TYPE TRANSCRIPTIONAL REGULATOR YJIE"/>
    <property type="match status" value="1"/>
</dbReference>
<gene>
    <name evidence="6" type="ORF">ABS361_22185</name>
</gene>
<dbReference type="CDD" id="cd05466">
    <property type="entry name" value="PBP2_LTTR_substrate"/>
    <property type="match status" value="1"/>
</dbReference>